<evidence type="ECO:0000313" key="1">
    <source>
        <dbReference type="EMBL" id="SEF38163.1"/>
    </source>
</evidence>
<reference evidence="2" key="1">
    <citation type="submission" date="2016-10" db="EMBL/GenBank/DDBJ databases">
        <authorList>
            <person name="Varghese N."/>
            <person name="Submissions S."/>
        </authorList>
    </citation>
    <scope>NUCLEOTIDE SEQUENCE [LARGE SCALE GENOMIC DNA]</scope>
    <source>
        <strain evidence="2">DSM 44654</strain>
    </source>
</reference>
<keyword evidence="2" id="KW-1185">Reference proteome</keyword>
<name>A0A1H5RIH2_9PSEU</name>
<proteinExistence type="predicted"/>
<protein>
    <submittedName>
        <fullName evidence="1">Uncharacterized protein</fullName>
    </submittedName>
</protein>
<evidence type="ECO:0000313" key="2">
    <source>
        <dbReference type="Proteomes" id="UP000198878"/>
    </source>
</evidence>
<sequence length="47" mass="5177">MQVINEVNVAGSEAEASKCSFSRTEPLALFDYADDVVDRKRESGRKG</sequence>
<accession>A0A1H5RIH2</accession>
<organism evidence="1 2">
    <name type="scientific">Amycolatopsis pretoriensis</name>
    <dbReference type="NCBI Taxonomy" id="218821"/>
    <lineage>
        <taxon>Bacteria</taxon>
        <taxon>Bacillati</taxon>
        <taxon>Actinomycetota</taxon>
        <taxon>Actinomycetes</taxon>
        <taxon>Pseudonocardiales</taxon>
        <taxon>Pseudonocardiaceae</taxon>
        <taxon>Amycolatopsis</taxon>
    </lineage>
</organism>
<dbReference type="STRING" id="218821.SAMN05421837_118114"/>
<dbReference type="AlphaFoldDB" id="A0A1H5RIH2"/>
<gene>
    <name evidence="1" type="ORF">SAMN05421837_118114</name>
</gene>
<dbReference type="Proteomes" id="UP000198878">
    <property type="component" value="Unassembled WGS sequence"/>
</dbReference>
<dbReference type="EMBL" id="FNUJ01000018">
    <property type="protein sequence ID" value="SEF38163.1"/>
    <property type="molecule type" value="Genomic_DNA"/>
</dbReference>